<sequence length="115" mass="11804">MEAGTPEAVGYAGCVTVEEWVDGAVTEPPGGYYPDVPAEEKAQWPRTSTGGEPLHCTKGLTADGRTTFACMEPGPPPSEEVIQSMLDDAPATPTEEAIAQNLEAGAAAARGQDAG</sequence>
<dbReference type="Proteomes" id="UP000698059">
    <property type="component" value="Unassembled WGS sequence"/>
</dbReference>
<evidence type="ECO:0000313" key="2">
    <source>
        <dbReference type="Proteomes" id="UP000698059"/>
    </source>
</evidence>
<accession>A0ABS2L9U7</accession>
<name>A0ABS2L9U7_9CELL</name>
<dbReference type="RefSeq" id="WP_205305526.1">
    <property type="nucleotide sequence ID" value="NZ_BAAAVF010000006.1"/>
</dbReference>
<keyword evidence="2" id="KW-1185">Reference proteome</keyword>
<proteinExistence type="predicted"/>
<gene>
    <name evidence="1" type="ORF">JOD49_000124</name>
</gene>
<protein>
    <submittedName>
        <fullName evidence="1">Uncharacterized protein</fullName>
    </submittedName>
</protein>
<comment type="caution">
    <text evidence="1">The sequence shown here is derived from an EMBL/GenBank/DDBJ whole genome shotgun (WGS) entry which is preliminary data.</text>
</comment>
<organism evidence="1 2">
    <name type="scientific">Oerskovia jenensis</name>
    <dbReference type="NCBI Taxonomy" id="162169"/>
    <lineage>
        <taxon>Bacteria</taxon>
        <taxon>Bacillati</taxon>
        <taxon>Actinomycetota</taxon>
        <taxon>Actinomycetes</taxon>
        <taxon>Micrococcales</taxon>
        <taxon>Cellulomonadaceae</taxon>
        <taxon>Oerskovia</taxon>
    </lineage>
</organism>
<evidence type="ECO:0000313" key="1">
    <source>
        <dbReference type="EMBL" id="MBM7477204.1"/>
    </source>
</evidence>
<reference evidence="1 2" key="1">
    <citation type="submission" date="2021-01" db="EMBL/GenBank/DDBJ databases">
        <title>Sequencing the genomes of 1000 actinobacteria strains.</title>
        <authorList>
            <person name="Klenk H.-P."/>
        </authorList>
    </citation>
    <scope>NUCLEOTIDE SEQUENCE [LARGE SCALE GENOMIC DNA]</scope>
    <source>
        <strain evidence="1 2">DSM 46000</strain>
    </source>
</reference>
<dbReference type="EMBL" id="JAFBBO010000001">
    <property type="protein sequence ID" value="MBM7477204.1"/>
    <property type="molecule type" value="Genomic_DNA"/>
</dbReference>